<dbReference type="InterPro" id="IPR001245">
    <property type="entry name" value="Ser-Thr/Tyr_kinase_cat_dom"/>
</dbReference>
<evidence type="ECO:0000256" key="8">
    <source>
        <dbReference type="ARBA" id="ARBA00022777"/>
    </source>
</evidence>
<reference evidence="19" key="1">
    <citation type="journal article" date="2017" name="Front. Plant Sci.">
        <title>Climate Clever Clovers: New Paradigm to Reduce the Environmental Footprint of Ruminants by Breeding Low Methanogenic Forages Utilizing Haplotype Variation.</title>
        <authorList>
            <person name="Kaur P."/>
            <person name="Appels R."/>
            <person name="Bayer P.E."/>
            <person name="Keeble-Gagnere G."/>
            <person name="Wang J."/>
            <person name="Hirakawa H."/>
            <person name="Shirasawa K."/>
            <person name="Vercoe P."/>
            <person name="Stefanova K."/>
            <person name="Durmic Z."/>
            <person name="Nichols P."/>
            <person name="Revell C."/>
            <person name="Isobe S.N."/>
            <person name="Edwards D."/>
            <person name="Erskine W."/>
        </authorList>
    </citation>
    <scope>NUCLEOTIDE SEQUENCE [LARGE SCALE GENOMIC DNA]</scope>
    <source>
        <strain evidence="19">cv. Daliak</strain>
    </source>
</reference>
<evidence type="ECO:0000256" key="4">
    <source>
        <dbReference type="ARBA" id="ARBA00022527"/>
    </source>
</evidence>
<evidence type="ECO:0000256" key="5">
    <source>
        <dbReference type="ARBA" id="ARBA00022679"/>
    </source>
</evidence>
<sequence length="639" mass="68952">MAIKINKIKKEEGDSSKVVPKKRKPDVNVAPPPNSEPPENSPAEFPPPPSEPPSKSPTPPEASPPLESPPPPPSKKTQSPPPKQTQSSPPPLSPPPNSPPPPPPSPSPSPPPPSLPPPQLSPPPLRNNNSSSPPPNLPRKHPSSPSQFQSPPPAGKKSSSSSSSSSSKPSKDSPSSSSSSSSAPNGSPQTFNVKSRDSSPPTSSPAEIVGYTLAGVFVVALVAVAVILVFRRKKTKGDVYGAPPYIPPHHGIAFPVKPIAVSLRKPLNFGKMWISAVDAIVITVVMALYRPLKSLYCGGANGHYYVQQPPFQNIYSNGNVGGSTMNHSGGGHLDSAQPISAQIVFSYEMVMEITNAFSHQNVIGQGGFGCVYKGRLRDGKEVAVKTLKAGSGQGDREFRAEVEIISRVHHRHLVSLVGYCISEQQRVLIYEFLPNGNLHNHLHGRGMPVLGWTNRLKIAIGAAKGLAYLHEDYFGLARLADAANTHVSTRARPQLIHAFETREFGELIDPRLEKHYVESEMFRMIEAAAACIRHSAPKRPRMSQVVRALDTGAQSSDLSNGVKYGQSRVYDSGQYDKEIMLFRMMGNGSYGDSSDYDIYSAESGHSRENSRPRHAWVHSGSSTESESRAFNNHRCSSTE</sequence>
<evidence type="ECO:0000259" key="17">
    <source>
        <dbReference type="PROSITE" id="PS50011"/>
    </source>
</evidence>
<dbReference type="GO" id="GO:0005524">
    <property type="term" value="F:ATP binding"/>
    <property type="evidence" value="ECO:0007669"/>
    <property type="project" value="UniProtKB-UniRule"/>
</dbReference>
<dbReference type="PROSITE" id="PS50011">
    <property type="entry name" value="PROTEIN_KINASE_DOM"/>
    <property type="match status" value="1"/>
</dbReference>
<dbReference type="GO" id="GO:0004674">
    <property type="term" value="F:protein serine/threonine kinase activity"/>
    <property type="evidence" value="ECO:0007669"/>
    <property type="project" value="UniProtKB-KW"/>
</dbReference>
<evidence type="ECO:0000256" key="16">
    <source>
        <dbReference type="SAM" id="Phobius"/>
    </source>
</evidence>
<evidence type="ECO:0000256" key="2">
    <source>
        <dbReference type="ARBA" id="ARBA00012513"/>
    </source>
</evidence>
<comment type="subcellular location">
    <subcellularLocation>
        <location evidence="1">Cell membrane</location>
        <topology evidence="1">Single-pass membrane protein</topology>
    </subcellularLocation>
</comment>
<dbReference type="PROSITE" id="PS00107">
    <property type="entry name" value="PROTEIN_KINASE_ATP"/>
    <property type="match status" value="1"/>
</dbReference>
<dbReference type="Proteomes" id="UP000242715">
    <property type="component" value="Unassembled WGS sequence"/>
</dbReference>
<feature type="binding site" evidence="14">
    <location>
        <position position="385"/>
    </location>
    <ligand>
        <name>ATP</name>
        <dbReference type="ChEBI" id="CHEBI:30616"/>
    </ligand>
</feature>
<evidence type="ECO:0000313" key="18">
    <source>
        <dbReference type="EMBL" id="GAU51248.1"/>
    </source>
</evidence>
<evidence type="ECO:0000256" key="10">
    <source>
        <dbReference type="ARBA" id="ARBA00022989"/>
    </source>
</evidence>
<evidence type="ECO:0000256" key="1">
    <source>
        <dbReference type="ARBA" id="ARBA00004162"/>
    </source>
</evidence>
<keyword evidence="4" id="KW-0723">Serine/threonine-protein kinase</keyword>
<gene>
    <name evidence="18" type="ORF">TSUD_187890</name>
</gene>
<dbReference type="SUPFAM" id="SSF56112">
    <property type="entry name" value="Protein kinase-like (PK-like)"/>
    <property type="match status" value="1"/>
</dbReference>
<keyword evidence="8" id="KW-0418">Kinase</keyword>
<feature type="compositionally biased region" description="Low complexity" evidence="15">
    <location>
        <begin position="143"/>
        <end position="188"/>
    </location>
</feature>
<evidence type="ECO:0000256" key="6">
    <source>
        <dbReference type="ARBA" id="ARBA00022692"/>
    </source>
</evidence>
<feature type="domain" description="Protein kinase" evidence="17">
    <location>
        <begin position="357"/>
        <end position="639"/>
    </location>
</feature>
<dbReference type="EMBL" id="DF975037">
    <property type="protein sequence ID" value="GAU51248.1"/>
    <property type="molecule type" value="Genomic_DNA"/>
</dbReference>
<evidence type="ECO:0000256" key="9">
    <source>
        <dbReference type="ARBA" id="ARBA00022840"/>
    </source>
</evidence>
<keyword evidence="19" id="KW-1185">Reference proteome</keyword>
<keyword evidence="9 14" id="KW-0067">ATP-binding</keyword>
<dbReference type="GO" id="GO:0005886">
    <property type="term" value="C:plasma membrane"/>
    <property type="evidence" value="ECO:0007669"/>
    <property type="project" value="UniProtKB-SubCell"/>
</dbReference>
<feature type="transmembrane region" description="Helical" evidence="16">
    <location>
        <begin position="272"/>
        <end position="289"/>
    </location>
</feature>
<dbReference type="InterPro" id="IPR011009">
    <property type="entry name" value="Kinase-like_dom_sf"/>
</dbReference>
<feature type="region of interest" description="Disordered" evidence="15">
    <location>
        <begin position="1"/>
        <end position="204"/>
    </location>
</feature>
<dbReference type="AlphaFoldDB" id="A0A2Z6P4B9"/>
<evidence type="ECO:0000256" key="11">
    <source>
        <dbReference type="ARBA" id="ARBA00023136"/>
    </source>
</evidence>
<dbReference type="EC" id="2.7.11.1" evidence="2"/>
<evidence type="ECO:0000313" key="19">
    <source>
        <dbReference type="Proteomes" id="UP000242715"/>
    </source>
</evidence>
<feature type="compositionally biased region" description="Polar residues" evidence="15">
    <location>
        <begin position="619"/>
        <end position="639"/>
    </location>
</feature>
<dbReference type="PANTHER" id="PTHR47982:SF44">
    <property type="entry name" value="PROLINE-RICH RECEPTOR-LIKE PROTEIN KINASE PERK13-RELATED"/>
    <property type="match status" value="1"/>
</dbReference>
<dbReference type="InterPro" id="IPR047117">
    <property type="entry name" value="PERK1-13-like"/>
</dbReference>
<comment type="catalytic activity">
    <reaction evidence="13">
        <text>L-seryl-[protein] + ATP = O-phospho-L-seryl-[protein] + ADP + H(+)</text>
        <dbReference type="Rhea" id="RHEA:17989"/>
        <dbReference type="Rhea" id="RHEA-COMP:9863"/>
        <dbReference type="Rhea" id="RHEA-COMP:11604"/>
        <dbReference type="ChEBI" id="CHEBI:15378"/>
        <dbReference type="ChEBI" id="CHEBI:29999"/>
        <dbReference type="ChEBI" id="CHEBI:30616"/>
        <dbReference type="ChEBI" id="CHEBI:83421"/>
        <dbReference type="ChEBI" id="CHEBI:456216"/>
        <dbReference type="EC" id="2.7.11.1"/>
    </reaction>
</comment>
<dbReference type="FunFam" id="3.30.200.20:FF:000212">
    <property type="entry name" value="Proline-rich receptor-like protein kinase PERK8"/>
    <property type="match status" value="1"/>
</dbReference>
<organism evidence="18 19">
    <name type="scientific">Trifolium subterraneum</name>
    <name type="common">Subterranean clover</name>
    <dbReference type="NCBI Taxonomy" id="3900"/>
    <lineage>
        <taxon>Eukaryota</taxon>
        <taxon>Viridiplantae</taxon>
        <taxon>Streptophyta</taxon>
        <taxon>Embryophyta</taxon>
        <taxon>Tracheophyta</taxon>
        <taxon>Spermatophyta</taxon>
        <taxon>Magnoliopsida</taxon>
        <taxon>eudicotyledons</taxon>
        <taxon>Gunneridae</taxon>
        <taxon>Pentapetalae</taxon>
        <taxon>rosids</taxon>
        <taxon>fabids</taxon>
        <taxon>Fabales</taxon>
        <taxon>Fabaceae</taxon>
        <taxon>Papilionoideae</taxon>
        <taxon>50 kb inversion clade</taxon>
        <taxon>NPAAA clade</taxon>
        <taxon>Hologalegina</taxon>
        <taxon>IRL clade</taxon>
        <taxon>Trifolieae</taxon>
        <taxon>Trifolium</taxon>
    </lineage>
</organism>
<keyword evidence="3" id="KW-1003">Cell membrane</keyword>
<dbReference type="OrthoDB" id="4062651at2759"/>
<dbReference type="InterPro" id="IPR017441">
    <property type="entry name" value="Protein_kinase_ATP_BS"/>
</dbReference>
<dbReference type="Gene3D" id="3.30.200.20">
    <property type="entry name" value="Phosphorylase Kinase, domain 1"/>
    <property type="match status" value="1"/>
</dbReference>
<dbReference type="Pfam" id="PF07714">
    <property type="entry name" value="PK_Tyr_Ser-Thr"/>
    <property type="match status" value="1"/>
</dbReference>
<evidence type="ECO:0000256" key="14">
    <source>
        <dbReference type="PROSITE-ProRule" id="PRU10141"/>
    </source>
</evidence>
<feature type="compositionally biased region" description="Pro residues" evidence="15">
    <location>
        <begin position="30"/>
        <end position="125"/>
    </location>
</feature>
<dbReference type="Gene3D" id="1.10.510.10">
    <property type="entry name" value="Transferase(Phosphotransferase) domain 1"/>
    <property type="match status" value="2"/>
</dbReference>
<dbReference type="InterPro" id="IPR000719">
    <property type="entry name" value="Prot_kinase_dom"/>
</dbReference>
<feature type="compositionally biased region" description="Polar residues" evidence="15">
    <location>
        <begin position="189"/>
        <end position="204"/>
    </location>
</feature>
<proteinExistence type="predicted"/>
<keyword evidence="6 16" id="KW-0812">Transmembrane</keyword>
<name>A0A2Z6P4B9_TRISU</name>
<keyword evidence="10 16" id="KW-1133">Transmembrane helix</keyword>
<keyword evidence="7 14" id="KW-0547">Nucleotide-binding</keyword>
<keyword evidence="11 16" id="KW-0472">Membrane</keyword>
<accession>A0A2Z6P4B9</accession>
<comment type="catalytic activity">
    <reaction evidence="12">
        <text>L-threonyl-[protein] + ATP = O-phospho-L-threonyl-[protein] + ADP + H(+)</text>
        <dbReference type="Rhea" id="RHEA:46608"/>
        <dbReference type="Rhea" id="RHEA-COMP:11060"/>
        <dbReference type="Rhea" id="RHEA-COMP:11605"/>
        <dbReference type="ChEBI" id="CHEBI:15378"/>
        <dbReference type="ChEBI" id="CHEBI:30013"/>
        <dbReference type="ChEBI" id="CHEBI:30616"/>
        <dbReference type="ChEBI" id="CHEBI:61977"/>
        <dbReference type="ChEBI" id="CHEBI:456216"/>
        <dbReference type="EC" id="2.7.11.1"/>
    </reaction>
</comment>
<evidence type="ECO:0000256" key="13">
    <source>
        <dbReference type="ARBA" id="ARBA00048679"/>
    </source>
</evidence>
<dbReference type="PANTHER" id="PTHR47982">
    <property type="entry name" value="PROLINE-RICH RECEPTOR-LIKE PROTEIN KINASE PERK4"/>
    <property type="match status" value="1"/>
</dbReference>
<dbReference type="PRINTS" id="PR01217">
    <property type="entry name" value="PRICHEXTENSN"/>
</dbReference>
<evidence type="ECO:0000256" key="3">
    <source>
        <dbReference type="ARBA" id="ARBA00022475"/>
    </source>
</evidence>
<keyword evidence="5" id="KW-0808">Transferase</keyword>
<evidence type="ECO:0000256" key="15">
    <source>
        <dbReference type="SAM" id="MobiDB-lite"/>
    </source>
</evidence>
<feature type="region of interest" description="Disordered" evidence="15">
    <location>
        <begin position="602"/>
        <end position="639"/>
    </location>
</feature>
<evidence type="ECO:0000256" key="7">
    <source>
        <dbReference type="ARBA" id="ARBA00022741"/>
    </source>
</evidence>
<protein>
    <recommendedName>
        <fullName evidence="2">non-specific serine/threonine protein kinase</fullName>
        <ecNumber evidence="2">2.7.11.1</ecNumber>
    </recommendedName>
</protein>
<feature type="transmembrane region" description="Helical" evidence="16">
    <location>
        <begin position="208"/>
        <end position="230"/>
    </location>
</feature>
<evidence type="ECO:0000256" key="12">
    <source>
        <dbReference type="ARBA" id="ARBA00047899"/>
    </source>
</evidence>